<dbReference type="Proteomes" id="UP000182227">
    <property type="component" value="Unassembled WGS sequence"/>
</dbReference>
<protein>
    <submittedName>
        <fullName evidence="1">Short-chain dehydrogenase/reductase SDR</fullName>
    </submittedName>
</protein>
<reference evidence="1 2" key="1">
    <citation type="submission" date="2015-03" db="EMBL/GenBank/DDBJ databases">
        <authorList>
            <person name="Murphy D."/>
        </authorList>
    </citation>
    <scope>NUCLEOTIDE SEQUENCE [LARGE SCALE GENOMIC DNA]</scope>
    <source>
        <strain evidence="1 2">D16</strain>
    </source>
</reference>
<accession>A0A0U1DV11</accession>
<proteinExistence type="predicted"/>
<gene>
    <name evidence="1" type="ORF">BN970_05702</name>
</gene>
<organism evidence="1 2">
    <name type="scientific">Mycolicibacterium conceptionense</name>
    <dbReference type="NCBI Taxonomy" id="451644"/>
    <lineage>
        <taxon>Bacteria</taxon>
        <taxon>Bacillati</taxon>
        <taxon>Actinomycetota</taxon>
        <taxon>Actinomycetes</taxon>
        <taxon>Mycobacteriales</taxon>
        <taxon>Mycobacteriaceae</taxon>
        <taxon>Mycolicibacterium</taxon>
    </lineage>
</organism>
<name>A0A0U1DV11_9MYCO</name>
<sequence length="39" mass="3989">MLAFCAGEKASYLTGVGILCDGGVVASMTLRDRLSHACA</sequence>
<evidence type="ECO:0000313" key="1">
    <source>
        <dbReference type="EMBL" id="CQD23233.1"/>
    </source>
</evidence>
<evidence type="ECO:0000313" key="2">
    <source>
        <dbReference type="Proteomes" id="UP000182227"/>
    </source>
</evidence>
<dbReference type="EMBL" id="CTEF01000005">
    <property type="protein sequence ID" value="CQD23233.1"/>
    <property type="molecule type" value="Genomic_DNA"/>
</dbReference>
<dbReference type="AlphaFoldDB" id="A0A0U1DV11"/>